<dbReference type="eggNOG" id="COG3631">
    <property type="taxonomic scope" value="Bacteria"/>
</dbReference>
<dbReference type="SUPFAM" id="SSF54427">
    <property type="entry name" value="NTF2-like"/>
    <property type="match status" value="1"/>
</dbReference>
<keyword evidence="4" id="KW-1185">Reference proteome</keyword>
<dbReference type="Pfam" id="PF12680">
    <property type="entry name" value="SnoaL_2"/>
    <property type="match status" value="1"/>
</dbReference>
<dbReference type="Gene3D" id="3.10.450.50">
    <property type="match status" value="1"/>
</dbReference>
<dbReference type="HOGENOM" id="CLU_107220_3_3_11"/>
<feature type="region of interest" description="Disordered" evidence="1">
    <location>
        <begin position="134"/>
        <end position="154"/>
    </location>
</feature>
<name>G2PFJ7_STRV4</name>
<dbReference type="InterPro" id="IPR032710">
    <property type="entry name" value="NTF2-like_dom_sf"/>
</dbReference>
<sequence>MSDQTRTVVNEFLKRVAAGDIPAVVALFAPDASWEVPGDPDIVPWVGRRTVDGIPAFFQTLSELTDRELFDIERIVVDGTTAVLIGRARLVVRATGKVIDTPFAIDIMVNPDGLISRSYMFEDSWDVAQAVRSGETATPELRRPGQGVRPGVGR</sequence>
<accession>G2PFJ7</accession>
<gene>
    <name evidence="3" type="ORF">Strvi_5017</name>
</gene>
<dbReference type="EMBL" id="CP002994">
    <property type="protein sequence ID" value="AEM84558.1"/>
    <property type="molecule type" value="Genomic_DNA"/>
</dbReference>
<organism evidence="3 4">
    <name type="scientific">Streptomyces violaceusniger (strain Tu 4113)</name>
    <dbReference type="NCBI Taxonomy" id="653045"/>
    <lineage>
        <taxon>Bacteria</taxon>
        <taxon>Bacillati</taxon>
        <taxon>Actinomycetota</taxon>
        <taxon>Actinomycetes</taxon>
        <taxon>Kitasatosporales</taxon>
        <taxon>Streptomycetaceae</taxon>
        <taxon>Streptomyces</taxon>
        <taxon>Streptomyces violaceusniger group</taxon>
    </lineage>
</organism>
<proteinExistence type="predicted"/>
<dbReference type="Proteomes" id="UP000008703">
    <property type="component" value="Chromosome"/>
</dbReference>
<protein>
    <recommendedName>
        <fullName evidence="2">SnoaL-like domain-containing protein</fullName>
    </recommendedName>
</protein>
<dbReference type="RefSeq" id="WP_014058044.1">
    <property type="nucleotide sequence ID" value="NC_015957.1"/>
</dbReference>
<dbReference type="KEGG" id="svl:Strvi_5017"/>
<dbReference type="AlphaFoldDB" id="G2PFJ7"/>
<dbReference type="InterPro" id="IPR037401">
    <property type="entry name" value="SnoaL-like"/>
</dbReference>
<reference evidence="3" key="1">
    <citation type="submission" date="2011-08" db="EMBL/GenBank/DDBJ databases">
        <title>Complete sequence of chromosome of Streptomyces violaceusniger Tu 4113.</title>
        <authorList>
            <consortium name="US DOE Joint Genome Institute"/>
            <person name="Lucas S."/>
            <person name="Han J."/>
            <person name="Lapidus A."/>
            <person name="Cheng J.-F."/>
            <person name="Goodwin L."/>
            <person name="Pitluck S."/>
            <person name="Peters L."/>
            <person name="Ivanova N."/>
            <person name="Daligault H."/>
            <person name="Detter J.C."/>
            <person name="Han C."/>
            <person name="Tapia R."/>
            <person name="Land M."/>
            <person name="Hauser L."/>
            <person name="Kyrpides N."/>
            <person name="Ivanova N."/>
            <person name="Pagani I."/>
            <person name="Hagen A."/>
            <person name="Katz L."/>
            <person name="Fiedler H.-P."/>
            <person name="Keasling J."/>
            <person name="Fortman J."/>
            <person name="Woyke T."/>
        </authorList>
    </citation>
    <scope>NUCLEOTIDE SEQUENCE [LARGE SCALE GENOMIC DNA]</scope>
    <source>
        <strain evidence="3">Tu 4113</strain>
    </source>
</reference>
<feature type="domain" description="SnoaL-like" evidence="2">
    <location>
        <begin position="9"/>
        <end position="117"/>
    </location>
</feature>
<evidence type="ECO:0000313" key="3">
    <source>
        <dbReference type="EMBL" id="AEM84558.1"/>
    </source>
</evidence>
<evidence type="ECO:0000256" key="1">
    <source>
        <dbReference type="SAM" id="MobiDB-lite"/>
    </source>
</evidence>
<evidence type="ECO:0000313" key="4">
    <source>
        <dbReference type="Proteomes" id="UP000008703"/>
    </source>
</evidence>
<evidence type="ECO:0000259" key="2">
    <source>
        <dbReference type="Pfam" id="PF12680"/>
    </source>
</evidence>